<dbReference type="Proteomes" id="UP000219215">
    <property type="component" value="Chromosome DPRO"/>
</dbReference>
<proteinExistence type="predicted"/>
<organism evidence="3 4">
    <name type="scientific">Pseudodesulfovibrio profundus</name>
    <dbReference type="NCBI Taxonomy" id="57320"/>
    <lineage>
        <taxon>Bacteria</taxon>
        <taxon>Pseudomonadati</taxon>
        <taxon>Thermodesulfobacteriota</taxon>
        <taxon>Desulfovibrionia</taxon>
        <taxon>Desulfovibrionales</taxon>
        <taxon>Desulfovibrionaceae</taxon>
    </lineage>
</organism>
<gene>
    <name evidence="3" type="ORF">DPRO_2005</name>
</gene>
<dbReference type="Gene3D" id="2.180.10.10">
    <property type="entry name" value="RHS repeat-associated core"/>
    <property type="match status" value="1"/>
</dbReference>
<dbReference type="Pfam" id="PF25023">
    <property type="entry name" value="TEN_YD-shell"/>
    <property type="match status" value="1"/>
</dbReference>
<evidence type="ECO:0000256" key="1">
    <source>
        <dbReference type="ARBA" id="ARBA00022737"/>
    </source>
</evidence>
<sequence length="440" mass="49170">MRILRDCPGNEKREVLLNSVYAYQLRHDRTGRIVEKVETVKGKAVKWTYRYDKKGRLHEAHLDNRLVCRCLYDKQGRRSQDSFPATHGSEVRNYGYTVDNRLQQAGNNGYTHDANGFRTIWNHKGQYTTYQYAPDYRLLKAEQENDGIIFTFDHDENGQRKTKYRNNTPVEAYQWLDAIRLAGFHDGETGYSFVYNGDERTPYALKGEDGPLAYLHYDQIGSLRAVADESGNVIKEILYDPFGGIIRDTNPDLRIPIGFAGGLHDRDLGFVRFGWRDYDTFTSRWTAPDPMGDAGGDPDWYGYCLDDPVNGVDPLGLETRGLGLGLNLSGLGLTGGGSFMLSEDANGERVIEYSTEYGTTNDFGLSGTATYQKTNAENVDQLSGKSTKIGGSINIPTPIGSVGGGLEDIKGKGYEGKNMNISFSPKFKQIDCASPHPLDH</sequence>
<feature type="domain" description="Teneurin-like YD-shell" evidence="2">
    <location>
        <begin position="19"/>
        <end position="289"/>
    </location>
</feature>
<accession>A0A2C8F909</accession>
<dbReference type="InterPro" id="IPR022385">
    <property type="entry name" value="Rhs_assc_core"/>
</dbReference>
<evidence type="ECO:0000313" key="3">
    <source>
        <dbReference type="EMBL" id="SOB58908.1"/>
    </source>
</evidence>
<evidence type="ECO:0000313" key="4">
    <source>
        <dbReference type="Proteomes" id="UP000219215"/>
    </source>
</evidence>
<dbReference type="KEGG" id="pprf:DPRO_2005"/>
<name>A0A2C8F909_9BACT</name>
<dbReference type="PANTHER" id="PTHR32305">
    <property type="match status" value="1"/>
</dbReference>
<reference evidence="4" key="1">
    <citation type="submission" date="2017-09" db="EMBL/GenBank/DDBJ databases">
        <authorList>
            <person name="Regsiter A."/>
            <person name="William W."/>
        </authorList>
    </citation>
    <scope>NUCLEOTIDE SEQUENCE [LARGE SCALE GENOMIC DNA]</scope>
    <source>
        <strain evidence="4">500-1</strain>
    </source>
</reference>
<dbReference type="AlphaFoldDB" id="A0A2C8F909"/>
<dbReference type="NCBIfam" id="TIGR03696">
    <property type="entry name" value="Rhs_assc_core"/>
    <property type="match status" value="1"/>
</dbReference>
<protein>
    <recommendedName>
        <fullName evidence="2">Teneurin-like YD-shell domain-containing protein</fullName>
    </recommendedName>
</protein>
<dbReference type="EMBL" id="LT907975">
    <property type="protein sequence ID" value="SOB58908.1"/>
    <property type="molecule type" value="Genomic_DNA"/>
</dbReference>
<keyword evidence="1" id="KW-0677">Repeat</keyword>
<dbReference type="InterPro" id="IPR056823">
    <property type="entry name" value="TEN-like_YD-shell"/>
</dbReference>
<dbReference type="InterPro" id="IPR050708">
    <property type="entry name" value="T6SS_VgrG/RHS"/>
</dbReference>
<keyword evidence="4" id="KW-1185">Reference proteome</keyword>
<dbReference type="PANTHER" id="PTHR32305:SF15">
    <property type="entry name" value="PROTEIN RHSA-RELATED"/>
    <property type="match status" value="1"/>
</dbReference>
<evidence type="ECO:0000259" key="2">
    <source>
        <dbReference type="Pfam" id="PF25023"/>
    </source>
</evidence>